<geneLocation type="mitochondrion" evidence="15"/>
<dbReference type="Pfam" id="PF00146">
    <property type="entry name" value="NADHdh"/>
    <property type="match status" value="1"/>
</dbReference>
<evidence type="ECO:0000256" key="12">
    <source>
        <dbReference type="RuleBase" id="RU000471"/>
    </source>
</evidence>
<evidence type="ECO:0000256" key="6">
    <source>
        <dbReference type="ARBA" id="ARBA00022692"/>
    </source>
</evidence>
<keyword evidence="11 14" id="KW-0472">Membrane</keyword>
<accession>A0A7H1K1B4</accession>
<feature type="transmembrane region" description="Helical" evidence="14">
    <location>
        <begin position="238"/>
        <end position="263"/>
    </location>
</feature>
<feature type="transmembrane region" description="Helical" evidence="14">
    <location>
        <begin position="97"/>
        <end position="125"/>
    </location>
</feature>
<keyword evidence="12" id="KW-0520">NAD</keyword>
<dbReference type="GO" id="GO:0009060">
    <property type="term" value="P:aerobic respiration"/>
    <property type="evidence" value="ECO:0007669"/>
    <property type="project" value="TreeGrafter"/>
</dbReference>
<evidence type="ECO:0000256" key="4">
    <source>
        <dbReference type="ARBA" id="ARBA00021009"/>
    </source>
</evidence>
<dbReference type="InterPro" id="IPR018086">
    <property type="entry name" value="NADH_UbQ_OxRdtase_su1_CS"/>
</dbReference>
<evidence type="ECO:0000256" key="3">
    <source>
        <dbReference type="ARBA" id="ARBA00010535"/>
    </source>
</evidence>
<sequence>MVLFFVEYFILVVGILLCVAFFSLFERQVLSFFQFRLGPNKVGLVGILQPIGDAVKLILKQSQSPVHFSKAAFYLFPILFFMLTLMIWPSIDFPFYPFFWVLGGLWMIFLLSVSVYGVILTGWYSSSKYALLGAMRSISQSISYEIILTTSLFCVFLVAGSLSMRLIKLYQMPFWFILCMAPIFLFSLICFLAEAGRSPYDLAEGESEIVSGYSVEYGGIQYTCLFLSENISLVYSSVALGVLFMAGACAEKLLVILFLVVSIRACVPRFRYDEVMKSCWVDILPYALIFLLLETLMY</sequence>
<dbReference type="GO" id="GO:0005743">
    <property type="term" value="C:mitochondrial inner membrane"/>
    <property type="evidence" value="ECO:0007669"/>
    <property type="project" value="UniProtKB-SubCell"/>
</dbReference>
<reference evidence="15" key="1">
    <citation type="submission" date="2020-06" db="EMBL/GenBank/DDBJ databases">
        <title>Mitochondrial karyotypes evolved in opposite directions between closely related macaque louse Pedicinus obtusus and colobus louse Pedicinus badii.</title>
        <authorList>
            <person name="Dong Y."/>
            <person name="Fu Y."/>
            <person name="Wang W."/>
            <person name="Nie Y."/>
            <person name="Liu G."/>
            <person name="Shao R."/>
        </authorList>
    </citation>
    <scope>NUCLEOTIDE SEQUENCE</scope>
</reference>
<dbReference type="PANTHER" id="PTHR11432:SF3">
    <property type="entry name" value="NADH-UBIQUINONE OXIDOREDUCTASE CHAIN 1"/>
    <property type="match status" value="1"/>
</dbReference>
<comment type="similarity">
    <text evidence="3 12">Belongs to the complex I subunit 1 family.</text>
</comment>
<evidence type="ECO:0000256" key="13">
    <source>
        <dbReference type="RuleBase" id="RU000473"/>
    </source>
</evidence>
<feature type="transmembrane region" description="Helical" evidence="14">
    <location>
        <begin position="173"/>
        <end position="193"/>
    </location>
</feature>
<dbReference type="GO" id="GO:0008137">
    <property type="term" value="F:NADH dehydrogenase (ubiquinone) activity"/>
    <property type="evidence" value="ECO:0007669"/>
    <property type="project" value="UniProtKB-EC"/>
</dbReference>
<evidence type="ECO:0000256" key="5">
    <source>
        <dbReference type="ARBA" id="ARBA00022448"/>
    </source>
</evidence>
<dbReference type="PANTHER" id="PTHR11432">
    <property type="entry name" value="NADH DEHYDROGENASE SUBUNIT 1"/>
    <property type="match status" value="1"/>
</dbReference>
<keyword evidence="6 12" id="KW-0812">Transmembrane</keyword>
<dbReference type="EMBL" id="MT721738">
    <property type="protein sequence ID" value="QNT17930.1"/>
    <property type="molecule type" value="Genomic_DNA"/>
</dbReference>
<keyword evidence="7" id="KW-0999">Mitochondrion inner membrane</keyword>
<dbReference type="InterPro" id="IPR001694">
    <property type="entry name" value="NADH_UbQ_OxRdtase_su1/FPO"/>
</dbReference>
<evidence type="ECO:0000256" key="10">
    <source>
        <dbReference type="ARBA" id="ARBA00023128"/>
    </source>
</evidence>
<gene>
    <name evidence="15" type="primary">nad1</name>
</gene>
<dbReference type="GO" id="GO:0003954">
    <property type="term" value="F:NADH dehydrogenase activity"/>
    <property type="evidence" value="ECO:0007669"/>
    <property type="project" value="TreeGrafter"/>
</dbReference>
<evidence type="ECO:0000256" key="11">
    <source>
        <dbReference type="ARBA" id="ARBA00023136"/>
    </source>
</evidence>
<keyword evidence="8 14" id="KW-1133">Transmembrane helix</keyword>
<comment type="subcellular location">
    <subcellularLocation>
        <location evidence="2 12">Mitochondrion inner membrane</location>
        <topology evidence="2 12">Multi-pass membrane protein</topology>
    </subcellularLocation>
</comment>
<dbReference type="EC" id="7.1.1.2" evidence="13"/>
<proteinExistence type="inferred from homology"/>
<evidence type="ECO:0000256" key="9">
    <source>
        <dbReference type="ARBA" id="ARBA00023075"/>
    </source>
</evidence>
<feature type="transmembrane region" description="Helical" evidence="14">
    <location>
        <begin position="146"/>
        <end position="167"/>
    </location>
</feature>
<evidence type="ECO:0000256" key="2">
    <source>
        <dbReference type="ARBA" id="ARBA00004448"/>
    </source>
</evidence>
<evidence type="ECO:0000256" key="8">
    <source>
        <dbReference type="ARBA" id="ARBA00022989"/>
    </source>
</evidence>
<feature type="transmembrane region" description="Helical" evidence="14">
    <location>
        <begin position="6"/>
        <end position="25"/>
    </location>
</feature>
<keyword evidence="10 13" id="KW-0496">Mitochondrion</keyword>
<evidence type="ECO:0000256" key="14">
    <source>
        <dbReference type="SAM" id="Phobius"/>
    </source>
</evidence>
<keyword evidence="5" id="KW-0813">Transport</keyword>
<name>A0A7H1K1B4_9NEOP</name>
<evidence type="ECO:0000256" key="7">
    <source>
        <dbReference type="ARBA" id="ARBA00022792"/>
    </source>
</evidence>
<keyword evidence="9 13" id="KW-0830">Ubiquinone</keyword>
<evidence type="ECO:0000256" key="1">
    <source>
        <dbReference type="ARBA" id="ARBA00003257"/>
    </source>
</evidence>
<feature type="transmembrane region" description="Helical" evidence="14">
    <location>
        <begin position="275"/>
        <end position="293"/>
    </location>
</feature>
<dbReference type="PROSITE" id="PS00667">
    <property type="entry name" value="COMPLEX1_ND1_1"/>
    <property type="match status" value="1"/>
</dbReference>
<comment type="function">
    <text evidence="1">Core subunit of the mitochondrial membrane respiratory chain NADH dehydrogenase (Complex I) that is believed to belong to the minimal assembly required for catalysis. Complex I functions in the transfer of electrons from NADH to the respiratory chain. The immediate electron acceptor for the enzyme is believed to be ubiquinone.</text>
</comment>
<organism evidence="15">
    <name type="scientific">Pedicinus badii</name>
    <dbReference type="NCBI Taxonomy" id="430776"/>
    <lineage>
        <taxon>Eukaryota</taxon>
        <taxon>Metazoa</taxon>
        <taxon>Ecdysozoa</taxon>
        <taxon>Arthropoda</taxon>
        <taxon>Hexapoda</taxon>
        <taxon>Insecta</taxon>
        <taxon>Pterygota</taxon>
        <taxon>Neoptera</taxon>
        <taxon>Paraneoptera</taxon>
        <taxon>Psocodea</taxon>
        <taxon>Troctomorpha</taxon>
        <taxon>Phthiraptera</taxon>
        <taxon>Anoplura</taxon>
        <taxon>Pedicinidae</taxon>
        <taxon>Pedicinus</taxon>
    </lineage>
</organism>
<comment type="catalytic activity">
    <reaction evidence="13">
        <text>a ubiquinone + NADH + 5 H(+)(in) = a ubiquinol + NAD(+) + 4 H(+)(out)</text>
        <dbReference type="Rhea" id="RHEA:29091"/>
        <dbReference type="Rhea" id="RHEA-COMP:9565"/>
        <dbReference type="Rhea" id="RHEA-COMP:9566"/>
        <dbReference type="ChEBI" id="CHEBI:15378"/>
        <dbReference type="ChEBI" id="CHEBI:16389"/>
        <dbReference type="ChEBI" id="CHEBI:17976"/>
        <dbReference type="ChEBI" id="CHEBI:57540"/>
        <dbReference type="ChEBI" id="CHEBI:57945"/>
        <dbReference type="EC" id="7.1.1.2"/>
    </reaction>
</comment>
<protein>
    <recommendedName>
        <fullName evidence="4 13">NADH-ubiquinone oxidoreductase chain 1</fullName>
        <ecNumber evidence="13">7.1.1.2</ecNumber>
    </recommendedName>
</protein>
<dbReference type="AlphaFoldDB" id="A0A7H1K1B4"/>
<feature type="transmembrane region" description="Helical" evidence="14">
    <location>
        <begin position="71"/>
        <end position="91"/>
    </location>
</feature>
<evidence type="ECO:0000313" key="15">
    <source>
        <dbReference type="EMBL" id="QNT17930.1"/>
    </source>
</evidence>